<evidence type="ECO:0000313" key="2">
    <source>
        <dbReference type="EMBL" id="KAK9809949.1"/>
    </source>
</evidence>
<evidence type="ECO:0000256" key="1">
    <source>
        <dbReference type="SAM" id="MobiDB-lite"/>
    </source>
</evidence>
<keyword evidence="3" id="KW-1185">Reference proteome</keyword>
<name>A0AAW1PK24_9CHLO</name>
<comment type="caution">
    <text evidence="2">The sequence shown here is derived from an EMBL/GenBank/DDBJ whole genome shotgun (WGS) entry which is preliminary data.</text>
</comment>
<feature type="region of interest" description="Disordered" evidence="1">
    <location>
        <begin position="221"/>
        <end position="241"/>
    </location>
</feature>
<evidence type="ECO:0008006" key="4">
    <source>
        <dbReference type="Google" id="ProtNLM"/>
    </source>
</evidence>
<feature type="compositionally biased region" description="Polar residues" evidence="1">
    <location>
        <begin position="145"/>
        <end position="157"/>
    </location>
</feature>
<proteinExistence type="predicted"/>
<protein>
    <recommendedName>
        <fullName evidence="4">Flagellar associated protein</fullName>
    </recommendedName>
</protein>
<dbReference type="Proteomes" id="UP001489004">
    <property type="component" value="Unassembled WGS sequence"/>
</dbReference>
<feature type="region of interest" description="Disordered" evidence="1">
    <location>
        <begin position="138"/>
        <end position="173"/>
    </location>
</feature>
<accession>A0AAW1PK24</accession>
<dbReference type="AlphaFoldDB" id="A0AAW1PK24"/>
<dbReference type="Pfam" id="PF07004">
    <property type="entry name" value="SHIPPO-rpt"/>
    <property type="match status" value="1"/>
</dbReference>
<evidence type="ECO:0000313" key="3">
    <source>
        <dbReference type="Proteomes" id="UP001489004"/>
    </source>
</evidence>
<organism evidence="2 3">
    <name type="scientific">[Myrmecia] bisecta</name>
    <dbReference type="NCBI Taxonomy" id="41462"/>
    <lineage>
        <taxon>Eukaryota</taxon>
        <taxon>Viridiplantae</taxon>
        <taxon>Chlorophyta</taxon>
        <taxon>core chlorophytes</taxon>
        <taxon>Trebouxiophyceae</taxon>
        <taxon>Trebouxiales</taxon>
        <taxon>Trebouxiaceae</taxon>
        <taxon>Myrmecia</taxon>
    </lineage>
</organism>
<dbReference type="InterPro" id="IPR010736">
    <property type="entry name" value="SHIPPO-rpt"/>
</dbReference>
<gene>
    <name evidence="2" type="ORF">WJX72_002330</name>
</gene>
<dbReference type="EMBL" id="JALJOR010000010">
    <property type="protein sequence ID" value="KAK9809949.1"/>
    <property type="molecule type" value="Genomic_DNA"/>
</dbReference>
<reference evidence="2 3" key="1">
    <citation type="journal article" date="2024" name="Nat. Commun.">
        <title>Phylogenomics reveals the evolutionary origins of lichenization in chlorophyte algae.</title>
        <authorList>
            <person name="Puginier C."/>
            <person name="Libourel C."/>
            <person name="Otte J."/>
            <person name="Skaloud P."/>
            <person name="Haon M."/>
            <person name="Grisel S."/>
            <person name="Petersen M."/>
            <person name="Berrin J.G."/>
            <person name="Delaux P.M."/>
            <person name="Dal Grande F."/>
            <person name="Keller J."/>
        </authorList>
    </citation>
    <scope>NUCLEOTIDE SEQUENCE [LARGE SCALE GENOMIC DNA]</scope>
    <source>
        <strain evidence="2 3">SAG 2043</strain>
    </source>
</reference>
<sequence length="301" mass="32170">MGSPDGYGSGFVSKAQRLAGQIRYTGPGPGAYEQLEPEAKLWHLANRAVTIPKAKADELHDAKTASLPGPGAFEPTETRLGQRMAWTACPASQRSAFRASARAFSFAGGKGVPPVGAYNLAKRWQTKEVNHTNFKLAPGHVRPTARTTRPKSPQQLMSALASPAGSVLSPKPDPRDVLPGPGAYETQEVETIDKKLAGIAGKVSSMFGKAVVEADRFGRPIQPRADRGNMPGPGQHASEYGNFATSQRGTRAGFLDRSGRSMQHSMSALEHRPPGPAFYHAELPVKKHSFLTGEAHTFVPA</sequence>